<dbReference type="EMBL" id="CCYA01000265">
    <property type="protein sequence ID" value="CEH17835.1"/>
    <property type="molecule type" value="Genomic_DNA"/>
</dbReference>
<dbReference type="Proteomes" id="UP000054845">
    <property type="component" value="Unassembled WGS sequence"/>
</dbReference>
<dbReference type="OrthoDB" id="160054at2759"/>
<evidence type="ECO:0000313" key="4">
    <source>
        <dbReference type="Proteomes" id="UP000054845"/>
    </source>
</evidence>
<evidence type="ECO:0000256" key="2">
    <source>
        <dbReference type="SAM" id="SignalP"/>
    </source>
</evidence>
<dbReference type="PANTHER" id="PTHR35396">
    <property type="entry name" value="SMALL SECRETED PROTEIN"/>
    <property type="match status" value="1"/>
</dbReference>
<feature type="compositionally biased region" description="Polar residues" evidence="1">
    <location>
        <begin position="461"/>
        <end position="470"/>
    </location>
</feature>
<evidence type="ECO:0000313" key="3">
    <source>
        <dbReference type="EMBL" id="CEH17835.1"/>
    </source>
</evidence>
<reference evidence="3 4" key="1">
    <citation type="submission" date="2014-09" db="EMBL/GenBank/DDBJ databases">
        <authorList>
            <person name="Magalhaes I.L.F."/>
            <person name="Oliveira U."/>
            <person name="Santos F.R."/>
            <person name="Vidigal T.H.D.A."/>
            <person name="Brescovit A.D."/>
            <person name="Santos A.J."/>
        </authorList>
    </citation>
    <scope>NUCLEOTIDE SEQUENCE [LARGE SCALE GENOMIC DNA]</scope>
</reference>
<protein>
    <submittedName>
        <fullName evidence="3">Uncharacterized protein</fullName>
    </submittedName>
</protein>
<feature type="compositionally biased region" description="Low complexity" evidence="1">
    <location>
        <begin position="281"/>
        <end position="290"/>
    </location>
</feature>
<feature type="compositionally biased region" description="Basic and acidic residues" evidence="1">
    <location>
        <begin position="327"/>
        <end position="337"/>
    </location>
</feature>
<evidence type="ECO:0000256" key="1">
    <source>
        <dbReference type="SAM" id="MobiDB-lite"/>
    </source>
</evidence>
<feature type="region of interest" description="Disordered" evidence="1">
    <location>
        <begin position="267"/>
        <end position="470"/>
    </location>
</feature>
<dbReference type="AlphaFoldDB" id="A0A0P1BMW8"/>
<sequence length="470" mass="49756">MKLTSRLLFSALGLAALQLCLIDTVTGQTDPFGPAWDGGEHYIFSREEGMHILHKRDKSPDPAVATYQGCKLNDAFIAKHKHNSKTNEGIQMAECFSNCRISPNAFAYFLVDDSNIKREGYPYGTCTAFSVQPTIDDLAEGDPEMHMCGFWDRGGVMLEEAYGRSFVNMPMICPHNLKGCYSKDYYSPGGKLAEFANVKPTYDGHIWPPKDQDHELQYCECLNCGCPTPTYAEFQQIPIPGCDPKTMCKPYQGQKTGVEGANIRGKQAGTAKGTTGGSAGTGTAPTTGKSNGSGKGTTKGGNTSTGSGGSSNTGSGGNANTGSGSHKGHDNSADTGKKGSSSKKGSSTKQKESPSKGPDENEFPISGSESKSKDKDKKESSKDSKETTGASLDNTYKLGDSGFDKIAGSSSAHGKGDDTSTVTENDLPDCEEDPKNSKASDATDTISNRDRSQKRSIGPDSASSVSSQTT</sequence>
<dbReference type="STRING" id="401625.A0A0P1BMW8"/>
<keyword evidence="4" id="KW-1185">Reference proteome</keyword>
<accession>A0A0P1BMW8</accession>
<name>A0A0P1BMW8_9BASI</name>
<proteinExistence type="predicted"/>
<keyword evidence="2" id="KW-0732">Signal</keyword>
<organism evidence="3 4">
    <name type="scientific">Ceraceosorus bombacis</name>
    <dbReference type="NCBI Taxonomy" id="401625"/>
    <lineage>
        <taxon>Eukaryota</taxon>
        <taxon>Fungi</taxon>
        <taxon>Dikarya</taxon>
        <taxon>Basidiomycota</taxon>
        <taxon>Ustilaginomycotina</taxon>
        <taxon>Exobasidiomycetes</taxon>
        <taxon>Ceraceosorales</taxon>
        <taxon>Ceraceosoraceae</taxon>
        <taxon>Ceraceosorus</taxon>
    </lineage>
</organism>
<feature type="compositionally biased region" description="Low complexity" evidence="1">
    <location>
        <begin position="338"/>
        <end position="348"/>
    </location>
</feature>
<dbReference type="PANTHER" id="PTHR35396:SF1">
    <property type="entry name" value="SMALL SECRETED PROTEIN"/>
    <property type="match status" value="1"/>
</dbReference>
<feature type="compositionally biased region" description="Basic and acidic residues" evidence="1">
    <location>
        <begin position="370"/>
        <end position="386"/>
    </location>
</feature>
<feature type="chain" id="PRO_5006059696" evidence="2">
    <location>
        <begin position="28"/>
        <end position="470"/>
    </location>
</feature>
<feature type="signal peptide" evidence="2">
    <location>
        <begin position="1"/>
        <end position="27"/>
    </location>
</feature>
<feature type="compositionally biased region" description="Gly residues" evidence="1">
    <location>
        <begin position="306"/>
        <end position="319"/>
    </location>
</feature>
<feature type="compositionally biased region" description="Basic and acidic residues" evidence="1">
    <location>
        <begin position="349"/>
        <end position="359"/>
    </location>
</feature>